<keyword evidence="4" id="KW-1185">Reference proteome</keyword>
<evidence type="ECO:0000313" key="5">
    <source>
        <dbReference type="WBParaSite" id="nRc.2.0.1.t30520-RA"/>
    </source>
</evidence>
<reference evidence="5" key="1">
    <citation type="submission" date="2022-11" db="UniProtKB">
        <authorList>
            <consortium name="WormBaseParasite"/>
        </authorList>
    </citation>
    <scope>IDENTIFICATION</scope>
</reference>
<dbReference type="SMART" id="SM00093">
    <property type="entry name" value="SERPIN"/>
    <property type="match status" value="1"/>
</dbReference>
<comment type="similarity">
    <text evidence="1 2">Belongs to the serpin family.</text>
</comment>
<proteinExistence type="inferred from homology"/>
<evidence type="ECO:0000259" key="3">
    <source>
        <dbReference type="SMART" id="SM00093"/>
    </source>
</evidence>
<dbReference type="AlphaFoldDB" id="A0A915JVT3"/>
<evidence type="ECO:0000313" key="4">
    <source>
        <dbReference type="Proteomes" id="UP000887565"/>
    </source>
</evidence>
<dbReference type="InterPro" id="IPR023795">
    <property type="entry name" value="Serpin_CS"/>
</dbReference>
<dbReference type="GO" id="GO:0004867">
    <property type="term" value="F:serine-type endopeptidase inhibitor activity"/>
    <property type="evidence" value="ECO:0007669"/>
    <property type="project" value="InterPro"/>
</dbReference>
<dbReference type="OMA" id="ATHFRYT"/>
<dbReference type="InterPro" id="IPR000215">
    <property type="entry name" value="Serpin_fam"/>
</dbReference>
<feature type="domain" description="Serpin" evidence="3">
    <location>
        <begin position="25"/>
        <end position="422"/>
    </location>
</feature>
<dbReference type="Gene3D" id="3.30.497.10">
    <property type="entry name" value="Antithrombin, subunit I, domain 2"/>
    <property type="match status" value="1"/>
</dbReference>
<dbReference type="PANTHER" id="PTHR11461">
    <property type="entry name" value="SERINE PROTEASE INHIBITOR, SERPIN"/>
    <property type="match status" value="1"/>
</dbReference>
<dbReference type="InterPro" id="IPR042185">
    <property type="entry name" value="Serpin_sf_2"/>
</dbReference>
<dbReference type="GO" id="GO:0005615">
    <property type="term" value="C:extracellular space"/>
    <property type="evidence" value="ECO:0007669"/>
    <property type="project" value="InterPro"/>
</dbReference>
<dbReference type="WBParaSite" id="nRc.2.0.1.t30520-RA">
    <property type="protein sequence ID" value="nRc.2.0.1.t30520-RA"/>
    <property type="gene ID" value="nRc.2.0.1.g30520"/>
</dbReference>
<dbReference type="SUPFAM" id="SSF56574">
    <property type="entry name" value="Serpins"/>
    <property type="match status" value="1"/>
</dbReference>
<dbReference type="Pfam" id="PF00079">
    <property type="entry name" value="Serpin"/>
    <property type="match status" value="1"/>
</dbReference>
<dbReference type="PROSITE" id="PS00284">
    <property type="entry name" value="SERPIN"/>
    <property type="match status" value="1"/>
</dbReference>
<dbReference type="InterPro" id="IPR042178">
    <property type="entry name" value="Serpin_sf_1"/>
</dbReference>
<evidence type="ECO:0000256" key="2">
    <source>
        <dbReference type="RuleBase" id="RU000411"/>
    </source>
</evidence>
<accession>A0A915JVT3</accession>
<dbReference type="Gene3D" id="2.30.39.10">
    <property type="entry name" value="Alpha-1-antitrypsin, domain 1"/>
    <property type="match status" value="1"/>
</dbReference>
<protein>
    <submittedName>
        <fullName evidence="5">Serpin domain-containing protein</fullName>
    </submittedName>
</protein>
<sequence length="423" mass="48089">MDASSKQNRLLICSFFTQQLAEFSVQLFREIVKNQQNAGGNTIFSPISVVLALSCLYTGSNNKTKRQIGQAIQNICENPSMDDESTLDENLKKICKILLKKGRLMSRSLSSPGPDDVALTPGVLFLLNRFYCEKTLHISTKYSQNLRQYFCSDIFPVDFKNDSSTLQQEINTTISEDTDDNIIQILHTNWLSPNTRLLLLNGCYFKSDWSMPFAENSTRQSKFYVNEMSYKEMPFLCTDSNSSIQTTATHFRYTEDDFCKTLIMPYAGSRYSLALILPTKRFGLNDLEEALTGENLLSLLRTAYKTHVEVQIPKFKLRQTIDLVPCLKALGISDLFSDMADLSHIIENEDLHLDEALHQSCLKVTERGTDSCNNNEPGSEPPKVAVAEFSYPKCYNFFANHPFLFVLIEEHTNAFVFLGHFYG</sequence>
<evidence type="ECO:0000256" key="1">
    <source>
        <dbReference type="ARBA" id="ARBA00009500"/>
    </source>
</evidence>
<dbReference type="InterPro" id="IPR023796">
    <property type="entry name" value="Serpin_dom"/>
</dbReference>
<dbReference type="CDD" id="cd00172">
    <property type="entry name" value="serpin"/>
    <property type="match status" value="1"/>
</dbReference>
<dbReference type="PANTHER" id="PTHR11461:SF211">
    <property type="entry name" value="GH10112P-RELATED"/>
    <property type="match status" value="1"/>
</dbReference>
<dbReference type="InterPro" id="IPR036186">
    <property type="entry name" value="Serpin_sf"/>
</dbReference>
<organism evidence="4 5">
    <name type="scientific">Romanomermis culicivorax</name>
    <name type="common">Nematode worm</name>
    <dbReference type="NCBI Taxonomy" id="13658"/>
    <lineage>
        <taxon>Eukaryota</taxon>
        <taxon>Metazoa</taxon>
        <taxon>Ecdysozoa</taxon>
        <taxon>Nematoda</taxon>
        <taxon>Enoplea</taxon>
        <taxon>Dorylaimia</taxon>
        <taxon>Mermithida</taxon>
        <taxon>Mermithoidea</taxon>
        <taxon>Mermithidae</taxon>
        <taxon>Romanomermis</taxon>
    </lineage>
</organism>
<name>A0A915JVT3_ROMCU</name>
<dbReference type="Proteomes" id="UP000887565">
    <property type="component" value="Unplaced"/>
</dbReference>